<dbReference type="FunFam" id="3.40.50.1000:FF:000001">
    <property type="entry name" value="Phospholipid-transporting ATPase IC"/>
    <property type="match status" value="1"/>
</dbReference>
<dbReference type="OrthoDB" id="3352408at2759"/>
<feature type="transmembrane region" description="Helical" evidence="23">
    <location>
        <begin position="159"/>
        <end position="178"/>
    </location>
</feature>
<dbReference type="Gene3D" id="3.40.1110.10">
    <property type="entry name" value="Calcium-transporting ATPase, cytoplasmic domain N"/>
    <property type="match status" value="1"/>
</dbReference>
<dbReference type="EMBL" id="FJOG01000031">
    <property type="protein sequence ID" value="CZR65470.1"/>
    <property type="molecule type" value="Genomic_DNA"/>
</dbReference>
<dbReference type="STRING" id="576137.A0A1L7XK85"/>
<dbReference type="EC" id="7.2.2.3" evidence="19"/>
<keyword evidence="7" id="KW-0479">Metal-binding</keyword>
<dbReference type="SUPFAM" id="SSF81665">
    <property type="entry name" value="Calcium ATPase, transmembrane domain M"/>
    <property type="match status" value="1"/>
</dbReference>
<name>A0A1L7XK85_9HELO</name>
<evidence type="ECO:0000256" key="16">
    <source>
        <dbReference type="ARBA" id="ARBA00023136"/>
    </source>
</evidence>
<keyword evidence="16 23" id="KW-0472">Membrane</keyword>
<evidence type="ECO:0000256" key="9">
    <source>
        <dbReference type="ARBA" id="ARBA00022840"/>
    </source>
</evidence>
<comment type="catalytic activity">
    <reaction evidence="21">
        <text>Na(+)(in) + ATP + H2O = Na(+)(out) + ADP + phosphate + H(+)</text>
        <dbReference type="Rhea" id="RHEA:14633"/>
        <dbReference type="ChEBI" id="CHEBI:15377"/>
        <dbReference type="ChEBI" id="CHEBI:15378"/>
        <dbReference type="ChEBI" id="CHEBI:29101"/>
        <dbReference type="ChEBI" id="CHEBI:30616"/>
        <dbReference type="ChEBI" id="CHEBI:43474"/>
        <dbReference type="ChEBI" id="CHEBI:456216"/>
        <dbReference type="EC" id="7.2.2.3"/>
    </reaction>
    <physiologicalReaction direction="left-to-right" evidence="21">
        <dbReference type="Rhea" id="RHEA:14634"/>
    </physiologicalReaction>
</comment>
<dbReference type="SFLD" id="SFLDG00002">
    <property type="entry name" value="C1.7:_P-type_atpase_like"/>
    <property type="match status" value="1"/>
</dbReference>
<dbReference type="SMART" id="SM00831">
    <property type="entry name" value="Cation_ATPase_N"/>
    <property type="match status" value="1"/>
</dbReference>
<dbReference type="InterPro" id="IPR023299">
    <property type="entry name" value="ATPase_P-typ_cyto_dom_N"/>
</dbReference>
<dbReference type="InterPro" id="IPR059000">
    <property type="entry name" value="ATPase_P-type_domA"/>
</dbReference>
<dbReference type="FunFam" id="3.40.50.1000:FF:000193">
    <property type="entry name" value="Plasma membrane calcium-transporting ATPase 2"/>
    <property type="match status" value="1"/>
</dbReference>
<comment type="similarity">
    <text evidence="18">Belongs to the cation transport ATPase (P-type) (TC 3.A.3) family. Type IID subfamily.</text>
</comment>
<feature type="transmembrane region" description="Helical" evidence="23">
    <location>
        <begin position="819"/>
        <end position="840"/>
    </location>
</feature>
<comment type="catalytic activity">
    <reaction evidence="20">
        <text>K(+)(in) + ATP + H2O = K(+)(out) + ADP + phosphate + H(+)</text>
        <dbReference type="Rhea" id="RHEA:75815"/>
        <dbReference type="ChEBI" id="CHEBI:15377"/>
        <dbReference type="ChEBI" id="CHEBI:15378"/>
        <dbReference type="ChEBI" id="CHEBI:29103"/>
        <dbReference type="ChEBI" id="CHEBI:30616"/>
        <dbReference type="ChEBI" id="CHEBI:43474"/>
        <dbReference type="ChEBI" id="CHEBI:456216"/>
    </reaction>
</comment>
<dbReference type="InterPro" id="IPR004014">
    <property type="entry name" value="ATPase_P-typ_cation-transptr_N"/>
</dbReference>
<sequence length="1069" mass="115176">MVITSTSHVDGQAHQQPVVIEGQETQDPDEPPLSGLSASDIIHDKPDGVIELQDVSTSSNSISNSDSHDISKQPSSTWDRDPGTAHAFDGKNVAIILGVDLGSGLSSNEATARLQRDGPNKLEGAGQVSVAKVLLRQVSNSLTIVLLIAMALSYGTLDFIEGAVISAVILLNIVLGFVQDYKAEKTMQSLLSLAAPNAHVLRNGRVEIIKAENLVVGDIVKLNTGDIVPADLRLLESVNLEVDEASQTGESLAVSKDATKVLAGGMESSTGDRVNMAYSATTVTRGRGTGVVVAIGMNTLVGSVASLMRGKPEKTKRGPFAMFLNKFWLGFKGILGLVGTPMQIKLSQFAILLFGLAILLAIIVFSVNKWELYNEVVLYGICVAVAVIPESLIAVMTITMAVGVKAMAQGNVVVRRMAALEAIGGVTNICSDKTGTLTQGKMVAHKVWVPKMGILTVKDTTNHVDPEDGVVDINDGILDSGSAVSHPKLEILRPVLDSVALCNFASVFRRPATQDSMEKVASSGDWTATGDPTEIALQVLAMRFGRGKDAILSAGQLTSVVEHQFESSLKRMSIAYKDQGNGNIEVLAKGASESILPILNISGTDRAILENMLDRLASDGLRVICVAKKVVPEGEQVALSDRTIMESELEFQGLIGLRDPPRLETSEAVQKCHMAGITVHMLTGDHLVTASAIAQEVGILKSESQTSGSVMQAQDFDKLSDADIDAMPSLPLVLARCSPTTKVRMVDALKRRKAFCVMTGDGVNDAPALNRADVGIAMGINGTDVAKDAADMILTDDNFASIVKAVEEGRRLFDNIQKFLMHLLISNIAQVILLLIALAFKDGDGNSVFPLSPLEILWVNMITSSFLALGLGMEEAQTDIMTRRPRDMRVGVFTRELITDKMLYGSFAGILCLVSFVIVVYGDGHGNLGVNCNENWNETCDVVYRGRATVFAVLSFLLLVTAWEVKHFGRSLFNLDPRRFRGKSAIFKALVYNRFLLWAVVAGFLITFPVVYIPVVNETVFKHKGITWEWGVVLGCFVSYVAFVEAWKAIKRRLGLWSGSTTKQMEFSV</sequence>
<protein>
    <recommendedName>
        <fullName evidence="19">P-type Na(+) transporter</fullName>
        <ecNumber evidence="19">7.2.2.3</ecNumber>
    </recommendedName>
</protein>
<dbReference type="InterPro" id="IPR008250">
    <property type="entry name" value="ATPase_P-typ_transduc_dom_A_sf"/>
</dbReference>
<evidence type="ECO:0000256" key="13">
    <source>
        <dbReference type="ARBA" id="ARBA00022989"/>
    </source>
</evidence>
<dbReference type="InterPro" id="IPR018303">
    <property type="entry name" value="ATPase_P-typ_P_site"/>
</dbReference>
<organism evidence="25 26">
    <name type="scientific">Phialocephala subalpina</name>
    <dbReference type="NCBI Taxonomy" id="576137"/>
    <lineage>
        <taxon>Eukaryota</taxon>
        <taxon>Fungi</taxon>
        <taxon>Dikarya</taxon>
        <taxon>Ascomycota</taxon>
        <taxon>Pezizomycotina</taxon>
        <taxon>Leotiomycetes</taxon>
        <taxon>Helotiales</taxon>
        <taxon>Mollisiaceae</taxon>
        <taxon>Phialocephala</taxon>
        <taxon>Phialocephala fortinii species complex</taxon>
    </lineage>
</organism>
<keyword evidence="12" id="KW-1278">Translocase</keyword>
<dbReference type="Pfam" id="PF00690">
    <property type="entry name" value="Cation_ATPase_N"/>
    <property type="match status" value="1"/>
</dbReference>
<dbReference type="GO" id="GO:0046872">
    <property type="term" value="F:metal ion binding"/>
    <property type="evidence" value="ECO:0007669"/>
    <property type="project" value="UniProtKB-KW"/>
</dbReference>
<evidence type="ECO:0000256" key="14">
    <source>
        <dbReference type="ARBA" id="ARBA00023053"/>
    </source>
</evidence>
<evidence type="ECO:0000256" key="5">
    <source>
        <dbReference type="ARBA" id="ARBA00022538"/>
    </source>
</evidence>
<evidence type="ECO:0000256" key="20">
    <source>
        <dbReference type="ARBA" id="ARBA00048599"/>
    </source>
</evidence>
<dbReference type="Pfam" id="PF08282">
    <property type="entry name" value="Hydrolase_3"/>
    <property type="match status" value="1"/>
</dbReference>
<feature type="compositionally biased region" description="Low complexity" evidence="22">
    <location>
        <begin position="56"/>
        <end position="65"/>
    </location>
</feature>
<dbReference type="SFLD" id="SFLDS00003">
    <property type="entry name" value="Haloacid_Dehalogenase"/>
    <property type="match status" value="1"/>
</dbReference>
<comment type="subcellular location">
    <subcellularLocation>
        <location evidence="2">Cell membrane</location>
        <topology evidence="2">Multi-pass membrane protein</topology>
    </subcellularLocation>
</comment>
<dbReference type="GO" id="GO:0006813">
    <property type="term" value="P:potassium ion transport"/>
    <property type="evidence" value="ECO:0007669"/>
    <property type="project" value="UniProtKB-KW"/>
</dbReference>
<dbReference type="InterPro" id="IPR044492">
    <property type="entry name" value="P_typ_ATPase_HD_dom"/>
</dbReference>
<comment type="cofactor">
    <cofactor evidence="1">
        <name>Mg(2+)</name>
        <dbReference type="ChEBI" id="CHEBI:18420"/>
    </cofactor>
</comment>
<evidence type="ECO:0000256" key="22">
    <source>
        <dbReference type="SAM" id="MobiDB-lite"/>
    </source>
</evidence>
<evidence type="ECO:0000259" key="24">
    <source>
        <dbReference type="SMART" id="SM00831"/>
    </source>
</evidence>
<accession>A0A1L7XK85</accession>
<feature type="transmembrane region" description="Helical" evidence="23">
    <location>
        <begin position="350"/>
        <end position="370"/>
    </location>
</feature>
<proteinExistence type="inferred from homology"/>
<evidence type="ECO:0000256" key="21">
    <source>
        <dbReference type="ARBA" id="ARBA00049499"/>
    </source>
</evidence>
<dbReference type="SUPFAM" id="SSF81660">
    <property type="entry name" value="Metal cation-transporting ATPase, ATP-binding domain N"/>
    <property type="match status" value="1"/>
</dbReference>
<dbReference type="GO" id="GO:0005886">
    <property type="term" value="C:plasma membrane"/>
    <property type="evidence" value="ECO:0007669"/>
    <property type="project" value="UniProtKB-SubCell"/>
</dbReference>
<feature type="transmembrane region" description="Helical" evidence="23">
    <location>
        <begin position="1027"/>
        <end position="1047"/>
    </location>
</feature>
<keyword evidence="6 23" id="KW-0812">Transmembrane</keyword>
<dbReference type="PROSITE" id="PS00154">
    <property type="entry name" value="ATPASE_E1_E2"/>
    <property type="match status" value="1"/>
</dbReference>
<dbReference type="Pfam" id="PF00689">
    <property type="entry name" value="Cation_ATPase_C"/>
    <property type="match status" value="1"/>
</dbReference>
<evidence type="ECO:0000256" key="3">
    <source>
        <dbReference type="ARBA" id="ARBA00022448"/>
    </source>
</evidence>
<feature type="transmembrane region" description="Helical" evidence="23">
    <location>
        <begin position="376"/>
        <end position="402"/>
    </location>
</feature>
<dbReference type="InterPro" id="IPR023298">
    <property type="entry name" value="ATPase_P-typ_TM_dom_sf"/>
</dbReference>
<keyword evidence="15" id="KW-0406">Ion transport</keyword>
<keyword evidence="14" id="KW-0915">Sodium</keyword>
<evidence type="ECO:0000313" key="25">
    <source>
        <dbReference type="EMBL" id="CZR65470.1"/>
    </source>
</evidence>
<evidence type="ECO:0000313" key="26">
    <source>
        <dbReference type="Proteomes" id="UP000184330"/>
    </source>
</evidence>
<dbReference type="PANTHER" id="PTHR42861">
    <property type="entry name" value="CALCIUM-TRANSPORTING ATPASE"/>
    <property type="match status" value="1"/>
</dbReference>
<dbReference type="GO" id="GO:0016887">
    <property type="term" value="F:ATP hydrolysis activity"/>
    <property type="evidence" value="ECO:0007669"/>
    <property type="project" value="InterPro"/>
</dbReference>
<dbReference type="PRINTS" id="PR00120">
    <property type="entry name" value="HATPASE"/>
</dbReference>
<evidence type="ECO:0000256" key="6">
    <source>
        <dbReference type="ARBA" id="ARBA00022692"/>
    </source>
</evidence>
<evidence type="ECO:0000256" key="7">
    <source>
        <dbReference type="ARBA" id="ARBA00022723"/>
    </source>
</evidence>
<dbReference type="InterPro" id="IPR006414">
    <property type="entry name" value="P-type_ATPase_IID"/>
</dbReference>
<keyword evidence="17" id="KW-0739">Sodium transport</keyword>
<evidence type="ECO:0000256" key="19">
    <source>
        <dbReference type="ARBA" id="ARBA00035029"/>
    </source>
</evidence>
<dbReference type="GO" id="GO:0008554">
    <property type="term" value="F:P-type sodium transporter activity"/>
    <property type="evidence" value="ECO:0007669"/>
    <property type="project" value="UniProtKB-EC"/>
</dbReference>
<evidence type="ECO:0000256" key="17">
    <source>
        <dbReference type="ARBA" id="ARBA00023201"/>
    </source>
</evidence>
<evidence type="ECO:0000256" key="10">
    <source>
        <dbReference type="ARBA" id="ARBA00022842"/>
    </source>
</evidence>
<dbReference type="Proteomes" id="UP000184330">
    <property type="component" value="Unassembled WGS sequence"/>
</dbReference>
<keyword evidence="26" id="KW-1185">Reference proteome</keyword>
<keyword evidence="9" id="KW-0067">ATP-binding</keyword>
<feature type="transmembrane region" description="Helical" evidence="23">
    <location>
        <begin position="133"/>
        <end position="153"/>
    </location>
</feature>
<evidence type="ECO:0000256" key="8">
    <source>
        <dbReference type="ARBA" id="ARBA00022741"/>
    </source>
</evidence>
<dbReference type="SUPFAM" id="SSF56784">
    <property type="entry name" value="HAD-like"/>
    <property type="match status" value="1"/>
</dbReference>
<feature type="transmembrane region" description="Helical" evidence="23">
    <location>
        <begin position="942"/>
        <end position="963"/>
    </location>
</feature>
<keyword evidence="13 23" id="KW-1133">Transmembrane helix</keyword>
<evidence type="ECO:0000256" key="23">
    <source>
        <dbReference type="SAM" id="Phobius"/>
    </source>
</evidence>
<dbReference type="PRINTS" id="PR00119">
    <property type="entry name" value="CATATPASE"/>
</dbReference>
<keyword evidence="4" id="KW-1003">Cell membrane</keyword>
<evidence type="ECO:0000256" key="11">
    <source>
        <dbReference type="ARBA" id="ARBA00022958"/>
    </source>
</evidence>
<evidence type="ECO:0000256" key="15">
    <source>
        <dbReference type="ARBA" id="ARBA00023065"/>
    </source>
</evidence>
<evidence type="ECO:0000256" key="4">
    <source>
        <dbReference type="ARBA" id="ARBA00022475"/>
    </source>
</evidence>
<dbReference type="Gene3D" id="1.20.1110.10">
    <property type="entry name" value="Calcium-transporting ATPase, transmembrane domain"/>
    <property type="match status" value="1"/>
</dbReference>
<reference evidence="25 26" key="1">
    <citation type="submission" date="2016-03" db="EMBL/GenBank/DDBJ databases">
        <authorList>
            <person name="Ploux O."/>
        </authorList>
    </citation>
    <scope>NUCLEOTIDE SEQUENCE [LARGE SCALE GENOMIC DNA]</scope>
    <source>
        <strain evidence="25 26">UAMH 11012</strain>
    </source>
</reference>
<dbReference type="InterPro" id="IPR006068">
    <property type="entry name" value="ATPase_P-typ_cation-transptr_C"/>
</dbReference>
<dbReference type="GO" id="GO:0005524">
    <property type="term" value="F:ATP binding"/>
    <property type="evidence" value="ECO:0007669"/>
    <property type="project" value="UniProtKB-KW"/>
</dbReference>
<evidence type="ECO:0000256" key="2">
    <source>
        <dbReference type="ARBA" id="ARBA00004651"/>
    </source>
</evidence>
<evidence type="ECO:0000256" key="12">
    <source>
        <dbReference type="ARBA" id="ARBA00022967"/>
    </source>
</evidence>
<dbReference type="InterPro" id="IPR036412">
    <property type="entry name" value="HAD-like_sf"/>
</dbReference>
<feature type="transmembrane region" description="Helical" evidence="23">
    <location>
        <begin position="903"/>
        <end position="922"/>
    </location>
</feature>
<dbReference type="InterPro" id="IPR023214">
    <property type="entry name" value="HAD_sf"/>
</dbReference>
<evidence type="ECO:0000256" key="18">
    <source>
        <dbReference type="ARBA" id="ARBA00035017"/>
    </source>
</evidence>
<keyword evidence="11" id="KW-0630">Potassium</keyword>
<dbReference type="FunFam" id="1.20.1110.10:FF:000015">
    <property type="entry name" value="Sodium ion P-type ATPase"/>
    <property type="match status" value="1"/>
</dbReference>
<dbReference type="InterPro" id="IPR001757">
    <property type="entry name" value="P_typ_ATPase"/>
</dbReference>
<keyword evidence="5" id="KW-0633">Potassium transport</keyword>
<dbReference type="NCBIfam" id="TIGR01494">
    <property type="entry name" value="ATPase_P-type"/>
    <property type="match status" value="3"/>
</dbReference>
<dbReference type="AlphaFoldDB" id="A0A1L7XK85"/>
<keyword evidence="3" id="KW-0813">Transport</keyword>
<keyword evidence="10" id="KW-0460">Magnesium</keyword>
<dbReference type="NCBIfam" id="TIGR01523">
    <property type="entry name" value="ATPase-IID_K-Na"/>
    <property type="match status" value="1"/>
</dbReference>
<gene>
    <name evidence="25" type="ORF">PAC_15370</name>
</gene>
<dbReference type="Pfam" id="PF13246">
    <property type="entry name" value="Cation_ATPase"/>
    <property type="match status" value="1"/>
</dbReference>
<feature type="transmembrane region" description="Helical" evidence="23">
    <location>
        <begin position="856"/>
        <end position="873"/>
    </location>
</feature>
<dbReference type="Gene3D" id="3.40.50.1000">
    <property type="entry name" value="HAD superfamily/HAD-like"/>
    <property type="match status" value="1"/>
</dbReference>
<evidence type="ECO:0000256" key="1">
    <source>
        <dbReference type="ARBA" id="ARBA00001946"/>
    </source>
</evidence>
<feature type="transmembrane region" description="Helical" evidence="23">
    <location>
        <begin position="320"/>
        <end position="338"/>
    </location>
</feature>
<dbReference type="SFLD" id="SFLDF00027">
    <property type="entry name" value="p-type_atpase"/>
    <property type="match status" value="1"/>
</dbReference>
<feature type="region of interest" description="Disordered" evidence="22">
    <location>
        <begin position="54"/>
        <end position="84"/>
    </location>
</feature>
<dbReference type="Pfam" id="PF00122">
    <property type="entry name" value="E1-E2_ATPase"/>
    <property type="match status" value="1"/>
</dbReference>
<keyword evidence="8" id="KW-0547">Nucleotide-binding</keyword>
<dbReference type="Gene3D" id="2.70.150.10">
    <property type="entry name" value="Calcium-transporting ATPase, cytoplasmic transduction domain A"/>
    <property type="match status" value="1"/>
</dbReference>
<feature type="transmembrane region" description="Helical" evidence="23">
    <location>
        <begin position="995"/>
        <end position="1015"/>
    </location>
</feature>
<feature type="transmembrane region" description="Helical" evidence="23">
    <location>
        <begin position="288"/>
        <end position="308"/>
    </location>
</feature>
<feature type="domain" description="Cation-transporting P-type ATPase N-terminal" evidence="24">
    <location>
        <begin position="84"/>
        <end position="158"/>
    </location>
</feature>
<dbReference type="SUPFAM" id="SSF81653">
    <property type="entry name" value="Calcium ATPase, transduction domain A"/>
    <property type="match status" value="1"/>
</dbReference>